<evidence type="ECO:0000313" key="1">
    <source>
        <dbReference type="EMBL" id="MCP2162661.1"/>
    </source>
</evidence>
<reference evidence="1 2" key="1">
    <citation type="submission" date="2022-06" db="EMBL/GenBank/DDBJ databases">
        <title>Genomic Encyclopedia of Archaeal and Bacterial Type Strains, Phase II (KMG-II): from individual species to whole genera.</title>
        <authorList>
            <person name="Goeker M."/>
        </authorList>
    </citation>
    <scope>NUCLEOTIDE SEQUENCE [LARGE SCALE GENOMIC DNA]</scope>
    <source>
        <strain evidence="1 2">DSM 45037</strain>
    </source>
</reference>
<dbReference type="RefSeq" id="WP_253656222.1">
    <property type="nucleotide sequence ID" value="NZ_BAAAOE010000002.1"/>
</dbReference>
<organism evidence="1 2">
    <name type="scientific">Williamsia serinedens</name>
    <dbReference type="NCBI Taxonomy" id="391736"/>
    <lineage>
        <taxon>Bacteria</taxon>
        <taxon>Bacillati</taxon>
        <taxon>Actinomycetota</taxon>
        <taxon>Actinomycetes</taxon>
        <taxon>Mycobacteriales</taxon>
        <taxon>Nocardiaceae</taxon>
        <taxon>Williamsia</taxon>
    </lineage>
</organism>
<dbReference type="Proteomes" id="UP001205740">
    <property type="component" value="Unassembled WGS sequence"/>
</dbReference>
<keyword evidence="2" id="KW-1185">Reference proteome</keyword>
<sequence length="86" mass="9496">MTVRIVDTPDALYELRRDPALVAVEQAEAQKIADRANAQGKGTYAVGSRQGIRDPQGRWRTNVSTADAYAMRANAKYNILIKAMSE</sequence>
<accession>A0ABT1H682</accession>
<gene>
    <name evidence="1" type="ORF">LX12_003869</name>
</gene>
<name>A0ABT1H682_9NOCA</name>
<evidence type="ECO:0000313" key="2">
    <source>
        <dbReference type="Proteomes" id="UP001205740"/>
    </source>
</evidence>
<protein>
    <submittedName>
        <fullName evidence="1">Uncharacterized protein</fullName>
    </submittedName>
</protein>
<proteinExistence type="predicted"/>
<dbReference type="EMBL" id="JAMTCG010000007">
    <property type="protein sequence ID" value="MCP2162661.1"/>
    <property type="molecule type" value="Genomic_DNA"/>
</dbReference>
<comment type="caution">
    <text evidence="1">The sequence shown here is derived from an EMBL/GenBank/DDBJ whole genome shotgun (WGS) entry which is preliminary data.</text>
</comment>